<accession>A0ACB8EMK0</accession>
<protein>
    <submittedName>
        <fullName evidence="1">Uncharacterized protein</fullName>
    </submittedName>
</protein>
<reference evidence="1" key="1">
    <citation type="submission" date="2021-08" db="EMBL/GenBank/DDBJ databases">
        <title>The first chromosome-level gecko genome reveals the dynamic sex chromosomes of Neotropical dwarf geckos (Sphaerodactylidae: Sphaerodactylus).</title>
        <authorList>
            <person name="Pinto B.J."/>
            <person name="Keating S.E."/>
            <person name="Gamble T."/>
        </authorList>
    </citation>
    <scope>NUCLEOTIDE SEQUENCE</scope>
    <source>
        <strain evidence="1">TG3544</strain>
    </source>
</reference>
<evidence type="ECO:0000313" key="2">
    <source>
        <dbReference type="Proteomes" id="UP000827872"/>
    </source>
</evidence>
<sequence length="146" mass="16982">MDEFSDPDLPTLGEESKSENGENAPVYCICRKPDINCFMIGCDHCNEWFHGHCINITEKMAKAIREWYCMQCRERDPSLEIRYRHKKSKEKDREGERERAEKDELRAKAQELAMEQSRSSKVRLAFIFVQGATFQLQNVGHGVPVV</sequence>
<evidence type="ECO:0000313" key="1">
    <source>
        <dbReference type="EMBL" id="KAH7993852.1"/>
    </source>
</evidence>
<dbReference type="Proteomes" id="UP000827872">
    <property type="component" value="Linkage Group LG03"/>
</dbReference>
<proteinExistence type="predicted"/>
<comment type="caution">
    <text evidence="1">The sequence shown here is derived from an EMBL/GenBank/DDBJ whole genome shotgun (WGS) entry which is preliminary data.</text>
</comment>
<name>A0ACB8EMK0_9SAUR</name>
<dbReference type="EMBL" id="CM037616">
    <property type="protein sequence ID" value="KAH7993852.1"/>
    <property type="molecule type" value="Genomic_DNA"/>
</dbReference>
<gene>
    <name evidence="1" type="ORF">K3G42_032468</name>
</gene>
<organism evidence="1 2">
    <name type="scientific">Sphaerodactylus townsendi</name>
    <dbReference type="NCBI Taxonomy" id="933632"/>
    <lineage>
        <taxon>Eukaryota</taxon>
        <taxon>Metazoa</taxon>
        <taxon>Chordata</taxon>
        <taxon>Craniata</taxon>
        <taxon>Vertebrata</taxon>
        <taxon>Euteleostomi</taxon>
        <taxon>Lepidosauria</taxon>
        <taxon>Squamata</taxon>
        <taxon>Bifurcata</taxon>
        <taxon>Gekkota</taxon>
        <taxon>Sphaerodactylidae</taxon>
        <taxon>Sphaerodactylus</taxon>
    </lineage>
</organism>
<keyword evidence="2" id="KW-1185">Reference proteome</keyword>